<dbReference type="AlphaFoldDB" id="A0A9D1KX03"/>
<dbReference type="Pfam" id="PF17768">
    <property type="entry name" value="RecJ_OB"/>
    <property type="match status" value="1"/>
</dbReference>
<dbReference type="GO" id="GO:0006281">
    <property type="term" value="P:DNA repair"/>
    <property type="evidence" value="ECO:0007669"/>
    <property type="project" value="InterPro"/>
</dbReference>
<feature type="domain" description="RecJ OB" evidence="8">
    <location>
        <begin position="463"/>
        <end position="586"/>
    </location>
</feature>
<name>A0A9D1KX03_9FIRM</name>
<evidence type="ECO:0000256" key="3">
    <source>
        <dbReference type="ARBA" id="ARBA00022722"/>
    </source>
</evidence>
<dbReference type="InterPro" id="IPR051673">
    <property type="entry name" value="SSDNA_exonuclease_RecJ"/>
</dbReference>
<reference evidence="9" key="1">
    <citation type="submission" date="2020-10" db="EMBL/GenBank/DDBJ databases">
        <authorList>
            <person name="Gilroy R."/>
        </authorList>
    </citation>
    <scope>NUCLEOTIDE SEQUENCE</scope>
    <source>
        <strain evidence="9">CHK187-14744</strain>
    </source>
</reference>
<proteinExistence type="inferred from homology"/>
<evidence type="ECO:0000256" key="4">
    <source>
        <dbReference type="ARBA" id="ARBA00022801"/>
    </source>
</evidence>
<dbReference type="InterPro" id="IPR001667">
    <property type="entry name" value="DDH_dom"/>
</dbReference>
<comment type="caution">
    <text evidence="9">The sequence shown here is derived from an EMBL/GenBank/DDBJ whole genome shotgun (WGS) entry which is preliminary data.</text>
</comment>
<gene>
    <name evidence="9" type="primary">recJ</name>
    <name evidence="9" type="ORF">IAB63_03715</name>
</gene>
<feature type="domain" description="DHHA1" evidence="7">
    <location>
        <begin position="357"/>
        <end position="448"/>
    </location>
</feature>
<dbReference type="Proteomes" id="UP000824164">
    <property type="component" value="Unassembled WGS sequence"/>
</dbReference>
<sequence>MKEKWMVAARKADFNAIGKACGVSPILARLAVNRGMRTIGEVHKYLYGGLEDLHDPRQMKDLEKAADILLEQLDQGEKICIAADFDADGIFSGYSLWKAIRRLGGSAYVVTPDRIREGYGLNENMTVEAYKNGAGCILTCDNGIAALEAVESAKRLGLTVVVTDHHEPIYEEDASGTRHYRFPAADAVVDPKQPDCMYPFKGLCGAGVAYKLIQILFERRHIPEKELYDLLPYTAIATVADVMDLTDENRILVKYGLYRLRQTDNMGLKAMLRRCNLEDKYITANHIAFILGPCFNAAGRLTSAQMALQLLMTDDAEEAAQLAADLAALNDSRKEMTAIGYEQAAEKIETERLYEQPVMMMTLEDCHESLAGIIAGRIKERYHRPVIVCVPVENGLMKGSGRSIETYNMYDGLNACREYLERFGGHAAAAGITFRRGYFDKIRQRLIRQCGLGEADFTPVVHIDIAMPIRCVTESLIQELDFLEPMGKGNESPLFAEKNLRLTKGVILGKNRNALKMKATGEGGISLDALYFGDIEAFEECIREHFGQEALNGFYDGKDGNIRLSMTYYPSINEFRGVRTLQIIIQNYMYTPA</sequence>
<dbReference type="InterPro" id="IPR041122">
    <property type="entry name" value="RecJ_OB"/>
</dbReference>
<evidence type="ECO:0000256" key="2">
    <source>
        <dbReference type="ARBA" id="ARBA00019841"/>
    </source>
</evidence>
<dbReference type="InterPro" id="IPR038763">
    <property type="entry name" value="DHH_sf"/>
</dbReference>
<evidence type="ECO:0000256" key="5">
    <source>
        <dbReference type="ARBA" id="ARBA00022839"/>
    </source>
</evidence>
<dbReference type="GO" id="GO:0008409">
    <property type="term" value="F:5'-3' exonuclease activity"/>
    <property type="evidence" value="ECO:0007669"/>
    <property type="project" value="InterPro"/>
</dbReference>
<dbReference type="SUPFAM" id="SSF64182">
    <property type="entry name" value="DHH phosphoesterases"/>
    <property type="match status" value="1"/>
</dbReference>
<evidence type="ECO:0000313" key="10">
    <source>
        <dbReference type="Proteomes" id="UP000824164"/>
    </source>
</evidence>
<evidence type="ECO:0000259" key="6">
    <source>
        <dbReference type="Pfam" id="PF01368"/>
    </source>
</evidence>
<dbReference type="PANTHER" id="PTHR30255">
    <property type="entry name" value="SINGLE-STRANDED-DNA-SPECIFIC EXONUCLEASE RECJ"/>
    <property type="match status" value="1"/>
</dbReference>
<dbReference type="PANTHER" id="PTHR30255:SF2">
    <property type="entry name" value="SINGLE-STRANDED-DNA-SPECIFIC EXONUCLEASE RECJ"/>
    <property type="match status" value="1"/>
</dbReference>
<dbReference type="GO" id="GO:0003676">
    <property type="term" value="F:nucleic acid binding"/>
    <property type="evidence" value="ECO:0007669"/>
    <property type="project" value="InterPro"/>
</dbReference>
<keyword evidence="5 9" id="KW-0269">Exonuclease</keyword>
<dbReference type="Pfam" id="PF01368">
    <property type="entry name" value="DHH"/>
    <property type="match status" value="1"/>
</dbReference>
<comment type="similarity">
    <text evidence="1">Belongs to the RecJ family.</text>
</comment>
<dbReference type="GO" id="GO:0006310">
    <property type="term" value="P:DNA recombination"/>
    <property type="evidence" value="ECO:0007669"/>
    <property type="project" value="InterPro"/>
</dbReference>
<dbReference type="EMBL" id="DVLT01000026">
    <property type="protein sequence ID" value="HIU02344.1"/>
    <property type="molecule type" value="Genomic_DNA"/>
</dbReference>
<evidence type="ECO:0000259" key="8">
    <source>
        <dbReference type="Pfam" id="PF17768"/>
    </source>
</evidence>
<dbReference type="NCBIfam" id="TIGR00644">
    <property type="entry name" value="recJ"/>
    <property type="match status" value="1"/>
</dbReference>
<dbReference type="InterPro" id="IPR004610">
    <property type="entry name" value="RecJ"/>
</dbReference>
<evidence type="ECO:0000259" key="7">
    <source>
        <dbReference type="Pfam" id="PF02272"/>
    </source>
</evidence>
<evidence type="ECO:0000313" key="9">
    <source>
        <dbReference type="EMBL" id="HIU02344.1"/>
    </source>
</evidence>
<accession>A0A9D1KX03</accession>
<evidence type="ECO:0000256" key="1">
    <source>
        <dbReference type="ARBA" id="ARBA00005915"/>
    </source>
</evidence>
<feature type="domain" description="DDH" evidence="6">
    <location>
        <begin position="78"/>
        <end position="231"/>
    </location>
</feature>
<reference evidence="9" key="2">
    <citation type="journal article" date="2021" name="PeerJ">
        <title>Extensive microbial diversity within the chicken gut microbiome revealed by metagenomics and culture.</title>
        <authorList>
            <person name="Gilroy R."/>
            <person name="Ravi A."/>
            <person name="Getino M."/>
            <person name="Pursley I."/>
            <person name="Horton D.L."/>
            <person name="Alikhan N.F."/>
            <person name="Baker D."/>
            <person name="Gharbi K."/>
            <person name="Hall N."/>
            <person name="Watson M."/>
            <person name="Adriaenssens E.M."/>
            <person name="Foster-Nyarko E."/>
            <person name="Jarju S."/>
            <person name="Secka A."/>
            <person name="Antonio M."/>
            <person name="Oren A."/>
            <person name="Chaudhuri R.R."/>
            <person name="La Ragione R."/>
            <person name="Hildebrand F."/>
            <person name="Pallen M.J."/>
        </authorList>
    </citation>
    <scope>NUCLEOTIDE SEQUENCE</scope>
    <source>
        <strain evidence="9">CHK187-14744</strain>
    </source>
</reference>
<keyword evidence="4" id="KW-0378">Hydrolase</keyword>
<dbReference type="Pfam" id="PF02272">
    <property type="entry name" value="DHHA1"/>
    <property type="match status" value="1"/>
</dbReference>
<protein>
    <recommendedName>
        <fullName evidence="2">Single-stranded-DNA-specific exonuclease RecJ</fullName>
    </recommendedName>
</protein>
<organism evidence="9 10">
    <name type="scientific">Candidatus Onthocola gallistercoris</name>
    <dbReference type="NCBI Taxonomy" id="2840876"/>
    <lineage>
        <taxon>Bacteria</taxon>
        <taxon>Bacillati</taxon>
        <taxon>Bacillota</taxon>
        <taxon>Bacilli</taxon>
        <taxon>Candidatus Onthocola</taxon>
    </lineage>
</organism>
<dbReference type="Gene3D" id="3.10.310.30">
    <property type="match status" value="1"/>
</dbReference>
<dbReference type="InterPro" id="IPR003156">
    <property type="entry name" value="DHHA1_dom"/>
</dbReference>
<keyword evidence="3" id="KW-0540">Nuclease</keyword>
<dbReference type="Gene3D" id="3.90.1640.30">
    <property type="match status" value="1"/>
</dbReference>